<dbReference type="AlphaFoldDB" id="A0A9W4QRW8"/>
<protein>
    <submittedName>
        <fullName evidence="1">Uncharacterized protein</fullName>
    </submittedName>
</protein>
<keyword evidence="2" id="KW-1185">Reference proteome</keyword>
<name>A0A9W4QRW8_PSEHA</name>
<dbReference type="Proteomes" id="UP001152447">
    <property type="component" value="Unassembled WGS sequence"/>
</dbReference>
<gene>
    <name evidence="1" type="ORF">PSEHALCIP103_00213</name>
</gene>
<proteinExistence type="predicted"/>
<evidence type="ECO:0000313" key="2">
    <source>
        <dbReference type="Proteomes" id="UP001152447"/>
    </source>
</evidence>
<dbReference type="RefSeq" id="WP_262975943.1">
    <property type="nucleotide sequence ID" value="NZ_CAMAPB010000002.1"/>
</dbReference>
<accession>A0A9W4QRW8</accession>
<sequence>MFNDGLFDDEFNQPLPKVETKLPQNYAKDLQALPDKIKTTTFAKLKYIQWLEANIQGGWTQKNLEPLLKVMPEVEGEKKPSWRTAARWYSAYTNADKNIMALIPSHQKKGNRERETATDKFFEKALERYLVKEKPSVASAYKFYKGLVIIENDSVVGSDLKPLTYKAFKNRIDNLPQYEVMIARYGKRLADIAFNKVEGHRRPTRVLEKVEIDHTPLDLTLLDDELHIPLGRPTLTMLVECI</sequence>
<reference evidence="1" key="1">
    <citation type="submission" date="2022-07" db="EMBL/GenBank/DDBJ databases">
        <authorList>
            <person name="Criscuolo A."/>
        </authorList>
    </citation>
    <scope>NUCLEOTIDE SEQUENCE</scope>
    <source>
        <strain evidence="1">CIP103197</strain>
    </source>
</reference>
<evidence type="ECO:0000313" key="1">
    <source>
        <dbReference type="EMBL" id="CAH9050542.1"/>
    </source>
</evidence>
<comment type="caution">
    <text evidence="1">The sequence shown here is derived from an EMBL/GenBank/DDBJ whole genome shotgun (WGS) entry which is preliminary data.</text>
</comment>
<dbReference type="EMBL" id="CAMAPB010000002">
    <property type="protein sequence ID" value="CAH9050542.1"/>
    <property type="molecule type" value="Genomic_DNA"/>
</dbReference>
<organism evidence="1 2">
    <name type="scientific">Pseudoalteromonas haloplanktis</name>
    <name type="common">Alteromonas haloplanktis</name>
    <dbReference type="NCBI Taxonomy" id="228"/>
    <lineage>
        <taxon>Bacteria</taxon>
        <taxon>Pseudomonadati</taxon>
        <taxon>Pseudomonadota</taxon>
        <taxon>Gammaproteobacteria</taxon>
        <taxon>Alteromonadales</taxon>
        <taxon>Pseudoalteromonadaceae</taxon>
        <taxon>Pseudoalteromonas</taxon>
    </lineage>
</organism>